<keyword evidence="2" id="KW-1133">Transmembrane helix</keyword>
<evidence type="ECO:0000313" key="3">
    <source>
        <dbReference type="EMBL" id="KAK4544740.1"/>
    </source>
</evidence>
<reference evidence="3 4" key="1">
    <citation type="submission" date="2021-11" db="EMBL/GenBank/DDBJ databases">
        <title>Black yeast isolated from Biological Soil Crust.</title>
        <authorList>
            <person name="Kurbessoian T."/>
        </authorList>
    </citation>
    <scope>NUCLEOTIDE SEQUENCE [LARGE SCALE GENOMIC DNA]</scope>
    <source>
        <strain evidence="3 4">CCFEE 5522</strain>
    </source>
</reference>
<dbReference type="PANTHER" id="PTHR39614">
    <property type="entry name" value="INTEGRAL MEMBRANE PROTEIN"/>
    <property type="match status" value="1"/>
</dbReference>
<dbReference type="EMBL" id="JAVFHQ010000023">
    <property type="protein sequence ID" value="KAK4544740.1"/>
    <property type="molecule type" value="Genomic_DNA"/>
</dbReference>
<sequence>MKRRFKATISLLFALRIFCPVFSALHAVSISEVASHSNLSLASAGPLVWQSVGVGYALFTSLILALKTFLRSFHMGMGMDMPYTAHPYGKDGSRDPSYPLESRTQNSNVKRPSVALQWRNHRCVRAEQDGEYRPEQLKYSATVVHEDGRDMSIKSGSSSRPIIRRDVQYTVSHEDGSGEDAGSDTIAS</sequence>
<keyword evidence="2" id="KW-0812">Transmembrane</keyword>
<proteinExistence type="predicted"/>
<gene>
    <name evidence="3" type="ORF">LTR36_003989</name>
</gene>
<evidence type="ECO:0000313" key="4">
    <source>
        <dbReference type="Proteomes" id="UP001324427"/>
    </source>
</evidence>
<feature type="region of interest" description="Disordered" evidence="1">
    <location>
        <begin position="88"/>
        <end position="111"/>
    </location>
</feature>
<feature type="compositionally biased region" description="Basic and acidic residues" evidence="1">
    <location>
        <begin position="163"/>
        <end position="176"/>
    </location>
</feature>
<feature type="region of interest" description="Disordered" evidence="1">
    <location>
        <begin position="148"/>
        <end position="188"/>
    </location>
</feature>
<organism evidence="3 4">
    <name type="scientific">Oleoguttula mirabilis</name>
    <dbReference type="NCBI Taxonomy" id="1507867"/>
    <lineage>
        <taxon>Eukaryota</taxon>
        <taxon>Fungi</taxon>
        <taxon>Dikarya</taxon>
        <taxon>Ascomycota</taxon>
        <taxon>Pezizomycotina</taxon>
        <taxon>Dothideomycetes</taxon>
        <taxon>Dothideomycetidae</taxon>
        <taxon>Mycosphaerellales</taxon>
        <taxon>Teratosphaeriaceae</taxon>
        <taxon>Oleoguttula</taxon>
    </lineage>
</organism>
<keyword evidence="4" id="KW-1185">Reference proteome</keyword>
<evidence type="ECO:0000256" key="1">
    <source>
        <dbReference type="SAM" id="MobiDB-lite"/>
    </source>
</evidence>
<comment type="caution">
    <text evidence="3">The sequence shown here is derived from an EMBL/GenBank/DDBJ whole genome shotgun (WGS) entry which is preliminary data.</text>
</comment>
<dbReference type="AlphaFoldDB" id="A0AAV9JH77"/>
<name>A0AAV9JH77_9PEZI</name>
<feature type="transmembrane region" description="Helical" evidence="2">
    <location>
        <begin position="47"/>
        <end position="70"/>
    </location>
</feature>
<dbReference type="PANTHER" id="PTHR39614:SF2">
    <property type="entry name" value="INTEGRAL MEMBRANE PROTEIN"/>
    <property type="match status" value="1"/>
</dbReference>
<keyword evidence="2" id="KW-0472">Membrane</keyword>
<accession>A0AAV9JH77</accession>
<protein>
    <submittedName>
        <fullName evidence="3">Uncharacterized protein</fullName>
    </submittedName>
</protein>
<evidence type="ECO:0000256" key="2">
    <source>
        <dbReference type="SAM" id="Phobius"/>
    </source>
</evidence>
<dbReference type="Proteomes" id="UP001324427">
    <property type="component" value="Unassembled WGS sequence"/>
</dbReference>